<dbReference type="RefSeq" id="WP_158049878.1">
    <property type="nucleotide sequence ID" value="NZ_WAJR01000017.1"/>
</dbReference>
<keyword evidence="2" id="KW-1185">Reference proteome</keyword>
<accession>A0A6N6NKN8</accession>
<dbReference type="EMBL" id="WAJR01000017">
    <property type="protein sequence ID" value="KAB1640161.1"/>
    <property type="molecule type" value="Genomic_DNA"/>
</dbReference>
<sequence>MCWACNPVCGRCKPPKQKVATCPSCGAVTFFSKGEVLSAGSLPCPKCGEELLGMVAVASVLCQRSGKWCAWPCGQGDKPADSGFVDCPYNTPIAN</sequence>
<gene>
    <name evidence="1" type="ORF">F8C90_07350</name>
</gene>
<evidence type="ECO:0000313" key="2">
    <source>
        <dbReference type="Proteomes" id="UP000468668"/>
    </source>
</evidence>
<comment type="caution">
    <text evidence="1">The sequence shown here is derived from an EMBL/GenBank/DDBJ whole genome shotgun (WGS) entry which is preliminary data.</text>
</comment>
<proteinExistence type="predicted"/>
<dbReference type="Proteomes" id="UP000468668">
    <property type="component" value="Unassembled WGS sequence"/>
</dbReference>
<dbReference type="AlphaFoldDB" id="A0A6N6NKN8"/>
<organism evidence="1 2">
    <name type="scientific">Ellagibacter isourolithinifaciens</name>
    <dbReference type="NCBI Taxonomy" id="2137581"/>
    <lineage>
        <taxon>Bacteria</taxon>
        <taxon>Bacillati</taxon>
        <taxon>Actinomycetota</taxon>
        <taxon>Coriobacteriia</taxon>
        <taxon>Eggerthellales</taxon>
        <taxon>Eggerthellaceae</taxon>
        <taxon>Ellagibacter</taxon>
    </lineage>
</organism>
<reference evidence="1 2" key="1">
    <citation type="submission" date="2019-09" db="EMBL/GenBank/DDBJ databases">
        <title>Whole genome shotgun sequencing (WGS) of Ellagibacter isourolithinifaciens DSM 104140(T) and Adlercreutzia muris DSM 29508(T).</title>
        <authorList>
            <person name="Stoll D.A."/>
            <person name="Danylec N."/>
            <person name="Huch M."/>
        </authorList>
    </citation>
    <scope>NUCLEOTIDE SEQUENCE [LARGE SCALE GENOMIC DNA]</scope>
    <source>
        <strain evidence="1 2">DSM 104140</strain>
    </source>
</reference>
<dbReference type="OrthoDB" id="1682130at2"/>
<dbReference type="GeneID" id="98658222"/>
<protein>
    <submittedName>
        <fullName evidence="1">Uncharacterized protein</fullName>
    </submittedName>
</protein>
<evidence type="ECO:0000313" key="1">
    <source>
        <dbReference type="EMBL" id="KAB1640161.1"/>
    </source>
</evidence>
<name>A0A6N6NKN8_9ACTN</name>